<comment type="caution">
    <text evidence="2">The sequence shown here is derived from an EMBL/GenBank/DDBJ whole genome shotgun (WGS) entry which is preliminary data.</text>
</comment>
<sequence length="611" mass="68144">MSIQQLSKFLNDQNEFRNQARGCSRAVFLQYDYSESQQVFKDKFPSSNFSALGGLKDWEWFIDEKSKPNIRPSFYNQRLHIPMGPVPTPATRIEQYESEMPIAVLGFLYTLSFEELNALAQEQSLEDRQQFYVPVQIQSRSINGFDTKMILATIFVDIATTRGGSIDLTNESTNLKWVTAIKRMELIGMSNWYVTSIEAKLRGWDKRVEPLLVRFNPNPTIDPRAAQRQAALISNARLKQQQKQHQQQEDQQGRQKQKKVPSRPMITISQRQRDSMLQRILSHGMISSEAMLKLTELQKTLMVDTYLRKQQKAIYVRDKAEKKRLEEASQVSAPSIRIPGQQGNSKAPAQQTTPREEAILNDIIRKQKDAVREQDSRESSRMLPPPPPVRRYSQSSPGKGQAQAQSQAQNGNSRPPTQLNYPQNPNNLKRQASNSISTAIGTPDAKRQNTGNTSGKKGGSQNSNGNNGELKDPTSNPNAKKNSSDAQEAKPKTRGRPRKSRAKVPPTGDSNNLDQDGQNSQAAGNSMDSGGKIHTNANVKGNAMSRSQAQAAPENLNQVANGNGTSNAYSNGNLNTQNRSQALPHVEQAAKMVDYFQPKANGEKAGDGRLQ</sequence>
<name>A0A4Z1FHF9_9HELO</name>
<protein>
    <submittedName>
        <fullName evidence="2">Uncharacterized protein</fullName>
    </submittedName>
</protein>
<feature type="compositionally biased region" description="Polar residues" evidence="1">
    <location>
        <begin position="473"/>
        <end position="486"/>
    </location>
</feature>
<feature type="compositionally biased region" description="Polar residues" evidence="1">
    <location>
        <begin position="535"/>
        <end position="581"/>
    </location>
</feature>
<feature type="region of interest" description="Disordered" evidence="1">
    <location>
        <begin position="326"/>
        <end position="611"/>
    </location>
</feature>
<gene>
    <name evidence="2" type="ORF">BPAE_0245g00070</name>
</gene>
<feature type="compositionally biased region" description="Polar residues" evidence="1">
    <location>
        <begin position="341"/>
        <end position="353"/>
    </location>
</feature>
<evidence type="ECO:0000313" key="2">
    <source>
        <dbReference type="EMBL" id="TGO21057.1"/>
    </source>
</evidence>
<feature type="compositionally biased region" description="Basic and acidic residues" evidence="1">
    <location>
        <begin position="354"/>
        <end position="380"/>
    </location>
</feature>
<dbReference type="Proteomes" id="UP000297910">
    <property type="component" value="Unassembled WGS sequence"/>
</dbReference>
<feature type="compositionally biased region" description="Low complexity" evidence="1">
    <location>
        <begin position="393"/>
        <end position="413"/>
    </location>
</feature>
<dbReference type="AlphaFoldDB" id="A0A4Z1FHF9"/>
<keyword evidence="3" id="KW-1185">Reference proteome</keyword>
<reference evidence="2 3" key="1">
    <citation type="submission" date="2017-12" db="EMBL/GenBank/DDBJ databases">
        <title>Comparative genomics of Botrytis spp.</title>
        <authorList>
            <person name="Valero-Jimenez C.A."/>
            <person name="Tapia P."/>
            <person name="Veloso J."/>
            <person name="Silva-Moreno E."/>
            <person name="Staats M."/>
            <person name="Valdes J.H."/>
            <person name="Van Kan J.A.L."/>
        </authorList>
    </citation>
    <scope>NUCLEOTIDE SEQUENCE [LARGE SCALE GENOMIC DNA]</scope>
    <source>
        <strain evidence="2 3">Bp0003</strain>
    </source>
</reference>
<feature type="compositionally biased region" description="Low complexity" evidence="1">
    <location>
        <begin position="448"/>
        <end position="468"/>
    </location>
</feature>
<dbReference type="EMBL" id="PQXI01000244">
    <property type="protein sequence ID" value="TGO21057.1"/>
    <property type="molecule type" value="Genomic_DNA"/>
</dbReference>
<feature type="compositionally biased region" description="Basic and acidic residues" evidence="1">
    <location>
        <begin position="601"/>
        <end position="611"/>
    </location>
</feature>
<feature type="compositionally biased region" description="Polar residues" evidence="1">
    <location>
        <begin position="414"/>
        <end position="440"/>
    </location>
</feature>
<evidence type="ECO:0000256" key="1">
    <source>
        <dbReference type="SAM" id="MobiDB-lite"/>
    </source>
</evidence>
<organism evidence="2 3">
    <name type="scientific">Botrytis paeoniae</name>
    <dbReference type="NCBI Taxonomy" id="278948"/>
    <lineage>
        <taxon>Eukaryota</taxon>
        <taxon>Fungi</taxon>
        <taxon>Dikarya</taxon>
        <taxon>Ascomycota</taxon>
        <taxon>Pezizomycotina</taxon>
        <taxon>Leotiomycetes</taxon>
        <taxon>Helotiales</taxon>
        <taxon>Sclerotiniaceae</taxon>
        <taxon>Botrytis</taxon>
    </lineage>
</organism>
<feature type="compositionally biased region" description="Polar residues" evidence="1">
    <location>
        <begin position="508"/>
        <end position="528"/>
    </location>
</feature>
<feature type="region of interest" description="Disordered" evidence="1">
    <location>
        <begin position="237"/>
        <end position="272"/>
    </location>
</feature>
<accession>A0A4Z1FHF9</accession>
<proteinExistence type="predicted"/>
<evidence type="ECO:0000313" key="3">
    <source>
        <dbReference type="Proteomes" id="UP000297910"/>
    </source>
</evidence>
<feature type="compositionally biased region" description="Basic residues" evidence="1">
    <location>
        <begin position="492"/>
        <end position="502"/>
    </location>
</feature>